<sequence length="67" mass="7245">MAGPKTASVDGEQPRDGGQRPKVTDESLGCMANDTGREGGSMSAMDRWLGETRKEEPWSVYSRTPDA</sequence>
<protein>
    <submittedName>
        <fullName evidence="2">Uncharacterized protein</fullName>
    </submittedName>
</protein>
<feature type="compositionally biased region" description="Basic and acidic residues" evidence="1">
    <location>
        <begin position="12"/>
        <end position="25"/>
    </location>
</feature>
<gene>
    <name evidence="2" type="ORF">GT037_001611</name>
</gene>
<reference evidence="2" key="2">
    <citation type="submission" date="2020-08" db="EMBL/GenBank/DDBJ databases">
        <title>Draft Genome Sequence of Cumin Blight Pathogen Alternaria burnsii.</title>
        <authorList>
            <person name="Feng Z."/>
        </authorList>
    </citation>
    <scope>NUCLEOTIDE SEQUENCE</scope>
    <source>
        <strain evidence="2">CBS107.38</strain>
    </source>
</reference>
<comment type="caution">
    <text evidence="2">The sequence shown here is derived from an EMBL/GenBank/DDBJ whole genome shotgun (WGS) entry which is preliminary data.</text>
</comment>
<name>A0A8H7BD96_9PLEO</name>
<dbReference type="AlphaFoldDB" id="A0A8H7BD96"/>
<evidence type="ECO:0000256" key="1">
    <source>
        <dbReference type="SAM" id="MobiDB-lite"/>
    </source>
</evidence>
<dbReference type="RefSeq" id="XP_038789950.1">
    <property type="nucleotide sequence ID" value="XM_038926658.1"/>
</dbReference>
<dbReference type="EMBL" id="JAAABM010000002">
    <property type="protein sequence ID" value="KAF7679960.1"/>
    <property type="molecule type" value="Genomic_DNA"/>
</dbReference>
<organism evidence="2 3">
    <name type="scientific">Alternaria burnsii</name>
    <dbReference type="NCBI Taxonomy" id="1187904"/>
    <lineage>
        <taxon>Eukaryota</taxon>
        <taxon>Fungi</taxon>
        <taxon>Dikarya</taxon>
        <taxon>Ascomycota</taxon>
        <taxon>Pezizomycotina</taxon>
        <taxon>Dothideomycetes</taxon>
        <taxon>Pleosporomycetidae</taxon>
        <taxon>Pleosporales</taxon>
        <taxon>Pleosporineae</taxon>
        <taxon>Pleosporaceae</taxon>
        <taxon>Alternaria</taxon>
        <taxon>Alternaria sect. Alternaria</taxon>
    </lineage>
</organism>
<feature type="region of interest" description="Disordered" evidence="1">
    <location>
        <begin position="1"/>
        <end position="43"/>
    </location>
</feature>
<keyword evidence="3" id="KW-1185">Reference proteome</keyword>
<accession>A0A8H7BD96</accession>
<reference evidence="2" key="1">
    <citation type="submission" date="2020-01" db="EMBL/GenBank/DDBJ databases">
        <authorList>
            <person name="Feng Z.H.Z."/>
        </authorList>
    </citation>
    <scope>NUCLEOTIDE SEQUENCE</scope>
    <source>
        <strain evidence="2">CBS107.38</strain>
    </source>
</reference>
<proteinExistence type="predicted"/>
<dbReference type="GeneID" id="62199836"/>
<evidence type="ECO:0000313" key="3">
    <source>
        <dbReference type="Proteomes" id="UP000596902"/>
    </source>
</evidence>
<dbReference type="Proteomes" id="UP000596902">
    <property type="component" value="Unassembled WGS sequence"/>
</dbReference>
<evidence type="ECO:0000313" key="2">
    <source>
        <dbReference type="EMBL" id="KAF7679960.1"/>
    </source>
</evidence>